<feature type="repeat" description="PPR" evidence="2">
    <location>
        <begin position="219"/>
        <end position="253"/>
    </location>
</feature>
<dbReference type="Proteomes" id="UP001152797">
    <property type="component" value="Unassembled WGS sequence"/>
</dbReference>
<evidence type="ECO:0000313" key="3">
    <source>
        <dbReference type="EMBL" id="CAI3982704.1"/>
    </source>
</evidence>
<dbReference type="EMBL" id="CAMXCT020000738">
    <property type="protein sequence ID" value="CAL1136079.1"/>
    <property type="molecule type" value="Genomic_DNA"/>
</dbReference>
<dbReference type="PANTHER" id="PTHR47933:SF11">
    <property type="entry name" value="PENTATRICOPEPTIDE REPEAT-CONTAINING PROTEIN 2"/>
    <property type="match status" value="1"/>
</dbReference>
<dbReference type="EMBL" id="CAMXCT030000738">
    <property type="protein sequence ID" value="CAL4770016.1"/>
    <property type="molecule type" value="Genomic_DNA"/>
</dbReference>
<accession>A0A9P1C076</accession>
<dbReference type="InterPro" id="IPR011990">
    <property type="entry name" value="TPR-like_helical_dom_sf"/>
</dbReference>
<evidence type="ECO:0000256" key="2">
    <source>
        <dbReference type="PROSITE-ProRule" id="PRU00708"/>
    </source>
</evidence>
<feature type="repeat" description="PPR" evidence="2">
    <location>
        <begin position="694"/>
        <end position="728"/>
    </location>
</feature>
<dbReference type="PROSITE" id="PS51375">
    <property type="entry name" value="PPR"/>
    <property type="match status" value="5"/>
</dbReference>
<dbReference type="EMBL" id="CAMXCT010000738">
    <property type="protein sequence ID" value="CAI3982704.1"/>
    <property type="molecule type" value="Genomic_DNA"/>
</dbReference>
<dbReference type="Pfam" id="PF13812">
    <property type="entry name" value="PPR_3"/>
    <property type="match status" value="2"/>
</dbReference>
<dbReference type="Pfam" id="PF13041">
    <property type="entry name" value="PPR_2"/>
    <property type="match status" value="1"/>
</dbReference>
<keyword evidence="5" id="KW-1185">Reference proteome</keyword>
<dbReference type="NCBIfam" id="TIGR00756">
    <property type="entry name" value="PPR"/>
    <property type="match status" value="3"/>
</dbReference>
<protein>
    <submittedName>
        <fullName evidence="4">Pentatricopeptide repeat-containing protein, mitochondrial</fullName>
    </submittedName>
</protein>
<reference evidence="4 5" key="2">
    <citation type="submission" date="2024-05" db="EMBL/GenBank/DDBJ databases">
        <authorList>
            <person name="Chen Y."/>
            <person name="Shah S."/>
            <person name="Dougan E. K."/>
            <person name="Thang M."/>
            <person name="Chan C."/>
        </authorList>
    </citation>
    <scope>NUCLEOTIDE SEQUENCE [LARGE SCALE GENOMIC DNA]</scope>
</reference>
<dbReference type="PANTHER" id="PTHR47933">
    <property type="entry name" value="PENTATRICOPEPTIDE REPEAT-CONTAINING PROTEIN 1, MITOCHONDRIAL"/>
    <property type="match status" value="1"/>
</dbReference>
<comment type="caution">
    <text evidence="3">The sequence shown here is derived from an EMBL/GenBank/DDBJ whole genome shotgun (WGS) entry which is preliminary data.</text>
</comment>
<dbReference type="InterPro" id="IPR002885">
    <property type="entry name" value="PPR_rpt"/>
</dbReference>
<feature type="repeat" description="PPR" evidence="2">
    <location>
        <begin position="659"/>
        <end position="693"/>
    </location>
</feature>
<dbReference type="Pfam" id="PF01535">
    <property type="entry name" value="PPR"/>
    <property type="match status" value="3"/>
</dbReference>
<dbReference type="AlphaFoldDB" id="A0A9P1C076"/>
<reference evidence="3" key="1">
    <citation type="submission" date="2022-10" db="EMBL/GenBank/DDBJ databases">
        <authorList>
            <person name="Chen Y."/>
            <person name="Dougan E. K."/>
            <person name="Chan C."/>
            <person name="Rhodes N."/>
            <person name="Thang M."/>
        </authorList>
    </citation>
    <scope>NUCLEOTIDE SEQUENCE</scope>
</reference>
<feature type="repeat" description="PPR" evidence="2">
    <location>
        <begin position="354"/>
        <end position="388"/>
    </location>
</feature>
<sequence length="863" mass="94914">MTYATKLAVALWEEVGIEVVLLTCFCLGFSILRSQRKPIGCKKISVSENAKRQGSRPLSPENRLHRAEELLNDGKGGEALSALTGSSSSPLPGSILVALFEALRQRGNTQHLLRLPQGAITAWNGLALAQHATSRNYGAVREVHHVAQATVMTTAIGEALLKAYASCGEATAPEVLESLLELKPSEAALLMALGLCAQSQSVRMAERLAIYAKQKKGVTLPVSASLLKVYSQAKLWDKACSVHQELKNAGVIPDTATYGALIKAAVEAGRHQLAQDLFQESKNPDAMNVMSMIRAAGRAGDVPKALELLRQLELSERQIDTTTYNCALEACVAGGDRRSADTLLQQMVKVGHVDVVSYNTYIKLLLQGHLHKEVHKTLQDMCKQGIPPNVVTYNSIIKEAAARDITSAWDIAEEMQREGIQPDAYTASILGAGLRRQPSKAGLDRVLALTSQLQPDEVLVNCLLDICIRLKDRQRLRQVLLWRADLSAPSAHAFVMLIRAFGHAQQMDEAWKIWRQLLADEKVLTEDIFMSMVDACLASSDMRSLLEVFQEVRSWLPGFPRATVAFSLAVKMAMQLQQLDLALELYEETTETIILSVVTYNTLIDVPLSLNDGVLMAVICGKHLKESSLTEKRALVQSGALKRAMELFHDMTRRNVGPDLITFSILVKGFASAGDLETALMLLGQMRCLQIQPDSILFNTILNGCAKRQMRALTEQVLAEMENAGVAPSNFTLSILIKLYGRCGDLKAAFGVVEEYPKRFKFRLNAQVYTCLMSTCIWSGDLPMAFDVYQTMLQDGCLADGKTFDTLLMGCLKHQDARRALQVVREAAEFGVSVNPEMLESAVLMVREYGPELGQSCHPRSKK</sequence>
<organism evidence="3">
    <name type="scientific">Cladocopium goreaui</name>
    <dbReference type="NCBI Taxonomy" id="2562237"/>
    <lineage>
        <taxon>Eukaryota</taxon>
        <taxon>Sar</taxon>
        <taxon>Alveolata</taxon>
        <taxon>Dinophyceae</taxon>
        <taxon>Suessiales</taxon>
        <taxon>Symbiodiniaceae</taxon>
        <taxon>Cladocopium</taxon>
    </lineage>
</organism>
<evidence type="ECO:0000313" key="4">
    <source>
        <dbReference type="EMBL" id="CAL4770016.1"/>
    </source>
</evidence>
<feature type="repeat" description="PPR" evidence="2">
    <location>
        <begin position="765"/>
        <end position="799"/>
    </location>
</feature>
<proteinExistence type="predicted"/>
<dbReference type="Gene3D" id="1.25.40.10">
    <property type="entry name" value="Tetratricopeptide repeat domain"/>
    <property type="match status" value="5"/>
</dbReference>
<evidence type="ECO:0000313" key="5">
    <source>
        <dbReference type="Proteomes" id="UP001152797"/>
    </source>
</evidence>
<dbReference type="OrthoDB" id="185373at2759"/>
<keyword evidence="1" id="KW-0677">Repeat</keyword>
<evidence type="ECO:0000256" key="1">
    <source>
        <dbReference type="ARBA" id="ARBA00022737"/>
    </source>
</evidence>
<name>A0A9P1C076_9DINO</name>
<dbReference type="InterPro" id="IPR051240">
    <property type="entry name" value="Mito_RNA-Proc/Resp"/>
</dbReference>
<gene>
    <name evidence="3" type="ORF">C1SCF055_LOCUS10372</name>
</gene>
<dbReference type="GO" id="GO:0003729">
    <property type="term" value="F:mRNA binding"/>
    <property type="evidence" value="ECO:0007669"/>
    <property type="project" value="TreeGrafter"/>
</dbReference>